<gene>
    <name evidence="1" type="ORF">DCAF_LOCUS23409</name>
</gene>
<reference evidence="1 2" key="1">
    <citation type="submission" date="2024-01" db="EMBL/GenBank/DDBJ databases">
        <authorList>
            <person name="Waweru B."/>
        </authorList>
    </citation>
    <scope>NUCLEOTIDE SEQUENCE [LARGE SCALE GENOMIC DNA]</scope>
</reference>
<protein>
    <submittedName>
        <fullName evidence="1">Uncharacterized protein</fullName>
    </submittedName>
</protein>
<dbReference type="EMBL" id="CAWUPB010001184">
    <property type="protein sequence ID" value="CAK7350667.1"/>
    <property type="molecule type" value="Genomic_DNA"/>
</dbReference>
<accession>A0AAV1SJT7</accession>
<evidence type="ECO:0000313" key="1">
    <source>
        <dbReference type="EMBL" id="CAK7350667.1"/>
    </source>
</evidence>
<organism evidence="1 2">
    <name type="scientific">Dovyalis caffra</name>
    <dbReference type="NCBI Taxonomy" id="77055"/>
    <lineage>
        <taxon>Eukaryota</taxon>
        <taxon>Viridiplantae</taxon>
        <taxon>Streptophyta</taxon>
        <taxon>Embryophyta</taxon>
        <taxon>Tracheophyta</taxon>
        <taxon>Spermatophyta</taxon>
        <taxon>Magnoliopsida</taxon>
        <taxon>eudicotyledons</taxon>
        <taxon>Gunneridae</taxon>
        <taxon>Pentapetalae</taxon>
        <taxon>rosids</taxon>
        <taxon>fabids</taxon>
        <taxon>Malpighiales</taxon>
        <taxon>Salicaceae</taxon>
        <taxon>Flacourtieae</taxon>
        <taxon>Dovyalis</taxon>
    </lineage>
</organism>
<dbReference type="AlphaFoldDB" id="A0AAV1SJT7"/>
<sequence length="56" mass="6082">VGRGLVYGHRKCSGPKAHSNNPIVFDKPLSSSEPLMLWEAAVAEQSLGFGARSWIE</sequence>
<proteinExistence type="predicted"/>
<comment type="caution">
    <text evidence="1">The sequence shown here is derived from an EMBL/GenBank/DDBJ whole genome shotgun (WGS) entry which is preliminary data.</text>
</comment>
<feature type="non-terminal residue" evidence="1">
    <location>
        <position position="1"/>
    </location>
</feature>
<evidence type="ECO:0000313" key="2">
    <source>
        <dbReference type="Proteomes" id="UP001314170"/>
    </source>
</evidence>
<dbReference type="Proteomes" id="UP001314170">
    <property type="component" value="Unassembled WGS sequence"/>
</dbReference>
<name>A0AAV1SJT7_9ROSI</name>
<keyword evidence="2" id="KW-1185">Reference proteome</keyword>